<sequence>MKLINWIRDHCNKYAVYCVCLCIVLVIVLAMCTGCQGLANANGDGNQIVISRKIGDVKNEK</sequence>
<comment type="caution">
    <text evidence="2">The sequence shown here is derived from an EMBL/GenBank/DDBJ whole genome shotgun (WGS) entry which is preliminary data.</text>
</comment>
<evidence type="ECO:0000256" key="1">
    <source>
        <dbReference type="SAM" id="Phobius"/>
    </source>
</evidence>
<accession>A0A9D1PT28</accession>
<evidence type="ECO:0000313" key="3">
    <source>
        <dbReference type="Proteomes" id="UP000823936"/>
    </source>
</evidence>
<keyword evidence="1" id="KW-0472">Membrane</keyword>
<keyword evidence="1" id="KW-1133">Transmembrane helix</keyword>
<keyword evidence="1" id="KW-0812">Transmembrane</keyword>
<reference evidence="2" key="2">
    <citation type="submission" date="2021-04" db="EMBL/GenBank/DDBJ databases">
        <authorList>
            <person name="Gilroy R."/>
        </authorList>
    </citation>
    <scope>NUCLEOTIDE SEQUENCE</scope>
    <source>
        <strain evidence="2">Gambia11-129</strain>
    </source>
</reference>
<reference evidence="2" key="1">
    <citation type="journal article" date="2021" name="PeerJ">
        <title>Extensive microbial diversity within the chicken gut microbiome revealed by metagenomics and culture.</title>
        <authorList>
            <person name="Gilroy R."/>
            <person name="Ravi A."/>
            <person name="Getino M."/>
            <person name="Pursley I."/>
            <person name="Horton D.L."/>
            <person name="Alikhan N.F."/>
            <person name="Baker D."/>
            <person name="Gharbi K."/>
            <person name="Hall N."/>
            <person name="Watson M."/>
            <person name="Adriaenssens E.M."/>
            <person name="Foster-Nyarko E."/>
            <person name="Jarju S."/>
            <person name="Secka A."/>
            <person name="Antonio M."/>
            <person name="Oren A."/>
            <person name="Chaudhuri R.R."/>
            <person name="La Ragione R."/>
            <person name="Hildebrand F."/>
            <person name="Pallen M.J."/>
        </authorList>
    </citation>
    <scope>NUCLEOTIDE SEQUENCE</scope>
    <source>
        <strain evidence="2">Gambia11-129</strain>
    </source>
</reference>
<dbReference type="EMBL" id="DXHU01000002">
    <property type="protein sequence ID" value="HIV98228.1"/>
    <property type="molecule type" value="Genomic_DNA"/>
</dbReference>
<gene>
    <name evidence="2" type="ORF">IAB12_00400</name>
</gene>
<name>A0A9D1PT28_9SPIO</name>
<evidence type="ECO:0000313" key="2">
    <source>
        <dbReference type="EMBL" id="HIV98228.1"/>
    </source>
</evidence>
<dbReference type="Proteomes" id="UP000823936">
    <property type="component" value="Unassembled WGS sequence"/>
</dbReference>
<dbReference type="AlphaFoldDB" id="A0A9D1PT28"/>
<feature type="transmembrane region" description="Helical" evidence="1">
    <location>
        <begin position="12"/>
        <end position="31"/>
    </location>
</feature>
<organism evidence="2 3">
    <name type="scientific">Candidatus Ornithospirochaeta avicola</name>
    <dbReference type="NCBI Taxonomy" id="2840896"/>
    <lineage>
        <taxon>Bacteria</taxon>
        <taxon>Pseudomonadati</taxon>
        <taxon>Spirochaetota</taxon>
        <taxon>Spirochaetia</taxon>
        <taxon>Spirochaetales</taxon>
        <taxon>Spirochaetaceae</taxon>
        <taxon>Spirochaetaceae incertae sedis</taxon>
        <taxon>Candidatus Ornithospirochaeta</taxon>
    </lineage>
</organism>
<proteinExistence type="predicted"/>
<protein>
    <submittedName>
        <fullName evidence="2">Uncharacterized protein</fullName>
    </submittedName>
</protein>